<name>D4JS57_9FIRM</name>
<evidence type="ECO:0000313" key="1">
    <source>
        <dbReference type="EMBL" id="CBK95926.1"/>
    </source>
</evidence>
<dbReference type="HOGENOM" id="CLU_3061687_0_0_9"/>
<reference evidence="1 2" key="2">
    <citation type="submission" date="2010-03" db="EMBL/GenBank/DDBJ databases">
        <authorList>
            <person name="Pajon A."/>
        </authorList>
    </citation>
    <scope>NUCLEOTIDE SEQUENCE [LARGE SCALE GENOMIC DNA]</scope>
    <source>
        <strain evidence="1 2">70/3</strain>
    </source>
</reference>
<dbReference type="AlphaFoldDB" id="D4JS57"/>
<organism evidence="1 2">
    <name type="scientific">[Eubacterium] siraeum 70/3</name>
    <dbReference type="NCBI Taxonomy" id="657319"/>
    <lineage>
        <taxon>Bacteria</taxon>
        <taxon>Bacillati</taxon>
        <taxon>Bacillota</taxon>
        <taxon>Clostridia</taxon>
        <taxon>Eubacteriales</taxon>
        <taxon>Oscillospiraceae</taxon>
        <taxon>Oscillospiraceae incertae sedis</taxon>
    </lineage>
</organism>
<gene>
    <name evidence="1" type="ORF">EUS_06570</name>
</gene>
<accession>D4JS57</accession>
<reference evidence="1 2" key="1">
    <citation type="submission" date="2010-03" db="EMBL/GenBank/DDBJ databases">
        <title>The genome sequence of Eubacterium siraeum 70/3.</title>
        <authorList>
            <consortium name="metaHIT consortium -- http://www.metahit.eu/"/>
            <person name="Pajon A."/>
            <person name="Turner K."/>
            <person name="Parkhill J."/>
            <person name="Duncan S."/>
            <person name="Flint H."/>
        </authorList>
    </citation>
    <scope>NUCLEOTIDE SEQUENCE [LARGE SCALE GENOMIC DNA]</scope>
    <source>
        <strain evidence="1 2">70/3</strain>
    </source>
</reference>
<sequence>MMKKDRNTADNEISLEICGDLVYNIISNAVNQTYVPCTAERKINGKSNQLFNK</sequence>
<evidence type="ECO:0000313" key="2">
    <source>
        <dbReference type="Proteomes" id="UP000008803"/>
    </source>
</evidence>
<proteinExistence type="predicted"/>
<dbReference type="KEGG" id="esu:EUS_06570"/>
<dbReference type="BioCyc" id="ESIR657319:G136K-557-MONOMER"/>
<dbReference type="EMBL" id="FP929044">
    <property type="protein sequence ID" value="CBK95926.1"/>
    <property type="molecule type" value="Genomic_DNA"/>
</dbReference>
<protein>
    <submittedName>
        <fullName evidence="1">Uncharacterized protein</fullName>
    </submittedName>
</protein>
<dbReference type="Proteomes" id="UP000008803">
    <property type="component" value="Chromosome"/>
</dbReference>